<dbReference type="EMBL" id="AL445564">
    <property type="protein sequence ID" value="CAC13546.1"/>
    <property type="molecule type" value="Genomic_DNA"/>
</dbReference>
<evidence type="ECO:0000256" key="9">
    <source>
        <dbReference type="SAM" id="MobiDB-lite"/>
    </source>
</evidence>
<feature type="domain" description="Topo IIA-type catalytic" evidence="10">
    <location>
        <begin position="42"/>
        <end position="508"/>
    </location>
</feature>
<dbReference type="SUPFAM" id="SSF101904">
    <property type="entry name" value="GyrA/ParC C-terminal domain-like"/>
    <property type="match status" value="1"/>
</dbReference>
<dbReference type="InterPro" id="IPR006691">
    <property type="entry name" value="GyrA/parC_rep"/>
</dbReference>
<keyword evidence="12" id="KW-1185">Reference proteome</keyword>
<keyword evidence="4 8" id="KW-0799">Topoisomerase</keyword>
<dbReference type="PROSITE" id="PS52040">
    <property type="entry name" value="TOPO_IIA"/>
    <property type="match status" value="1"/>
</dbReference>
<evidence type="ECO:0000313" key="12">
    <source>
        <dbReference type="Proteomes" id="UP000000528"/>
    </source>
</evidence>
<proteinExistence type="predicted"/>
<evidence type="ECO:0000256" key="4">
    <source>
        <dbReference type="ARBA" id="ARBA00023029"/>
    </source>
</evidence>
<feature type="compositionally biased region" description="Polar residues" evidence="9">
    <location>
        <begin position="856"/>
        <end position="865"/>
    </location>
</feature>
<dbReference type="Gene3D" id="1.10.268.10">
    <property type="entry name" value="Topoisomerase, domain 3"/>
    <property type="match status" value="1"/>
</dbReference>
<evidence type="ECO:0000256" key="7">
    <source>
        <dbReference type="ARBA" id="ARBA00023235"/>
    </source>
</evidence>
<keyword evidence="3" id="KW-1003">Cell membrane</keyword>
<dbReference type="PIR" id="E90558">
    <property type="entry name" value="E90558"/>
</dbReference>
<dbReference type="STRING" id="272635.gene:17576973"/>
<reference evidence="11 12" key="1">
    <citation type="journal article" date="2001" name="Nucleic Acids Res.">
        <title>The complete genome sequence of the murine respiratory pathogen Mycoplasma pulmonis.</title>
        <authorList>
            <person name="Chambaud I."/>
            <person name="Heilig R."/>
            <person name="Ferris S."/>
            <person name="Barbe V."/>
            <person name="Samson D."/>
            <person name="Galisson F."/>
            <person name="Moszer I."/>
            <person name="Dybvig K."/>
            <person name="Wroblewski H."/>
            <person name="Viari A."/>
            <person name="Rocha E.P.C."/>
            <person name="Blanchard A."/>
        </authorList>
    </citation>
    <scope>NUCLEOTIDE SEQUENCE [LARGE SCALE GENOMIC DNA]</scope>
    <source>
        <strain evidence="11 12">UAB CTIP</strain>
    </source>
</reference>
<dbReference type="GO" id="GO:0005737">
    <property type="term" value="C:cytoplasm"/>
    <property type="evidence" value="ECO:0007669"/>
    <property type="project" value="TreeGrafter"/>
</dbReference>
<dbReference type="Gene3D" id="3.90.199.10">
    <property type="entry name" value="Topoisomerase II, domain 5"/>
    <property type="match status" value="1"/>
</dbReference>
<dbReference type="SMART" id="SM00434">
    <property type="entry name" value="TOP4c"/>
    <property type="match status" value="1"/>
</dbReference>
<dbReference type="Proteomes" id="UP000000528">
    <property type="component" value="Chromosome"/>
</dbReference>
<evidence type="ECO:0000259" key="10">
    <source>
        <dbReference type="PROSITE" id="PS52040"/>
    </source>
</evidence>
<evidence type="ECO:0000256" key="8">
    <source>
        <dbReference type="PROSITE-ProRule" id="PRU01384"/>
    </source>
</evidence>
<name>Q98QI8_MYCPU</name>
<organism evidence="12">
    <name type="scientific">Mycoplasmopsis pulmonis (strain UAB CTIP)</name>
    <name type="common">Mycoplasma pulmonis</name>
    <dbReference type="NCBI Taxonomy" id="272635"/>
    <lineage>
        <taxon>Bacteria</taxon>
        <taxon>Bacillati</taxon>
        <taxon>Mycoplasmatota</taxon>
        <taxon>Mycoplasmoidales</taxon>
        <taxon>Metamycoplasmataceae</taxon>
        <taxon>Mycoplasmopsis</taxon>
    </lineage>
</organism>
<evidence type="ECO:0000256" key="1">
    <source>
        <dbReference type="ARBA" id="ARBA00000185"/>
    </source>
</evidence>
<dbReference type="KEGG" id="mpu:MYPU_3730"/>
<dbReference type="GO" id="GO:0003677">
    <property type="term" value="F:DNA binding"/>
    <property type="evidence" value="ECO:0007669"/>
    <property type="project" value="UniProtKB-UniRule"/>
</dbReference>
<protein>
    <recommendedName>
        <fullName evidence="2">DNA topoisomerase (ATP-hydrolyzing)</fullName>
        <ecNumber evidence="2">5.6.2.2</ecNumber>
    </recommendedName>
</protein>
<evidence type="ECO:0000313" key="11">
    <source>
        <dbReference type="EMBL" id="CAC13546.1"/>
    </source>
</evidence>
<feature type="compositionally biased region" description="Basic and acidic residues" evidence="9">
    <location>
        <begin position="846"/>
        <end position="855"/>
    </location>
</feature>
<sequence>MNKKNSLEQEQINEKLISQSLDQIMSDRFGRYSKYIIQQRALPDARDGLKPVQRRILYSMMDLKLWNDKPFKKSARIVGDVIGKYHPHGDSSIYEAMVRMAQDWKMNIPLIQMHGNIGSIDDDPAAAMRYTESRLAEISNLMLEGIEKNVVSFAPNFDDSEKEPTVLPALIPNLLLNGARGIAAGFATEMPPHNLGEILDAAIAKIRISSLKVEDLIKYIKGPDFPTGGVIHGLSGIVQAFKEGRGRISLTCKYEHINLPDKNEILITQIPYGSVKSKIVRDIDEIIVNQKIDGIKEVLDQSDRDGISIAIKLEKKANHESIMKYLFSKTELQVFYNYNNIAIKNGSPTLLNLNELLDIYIEHLKTINVKILEFDLNKARLRLEVVEGFLRVAQITDQIIATIRASNDGKKGVIEDLIRIFAFSQRQATAIAELRLYRLSQTDFYLYQNEKEELIKQINDFEKILNSDNELKTYLVNILKKIKKTYPTPRKTQIIDEELKRNYDIEELVVDEKCYVSLSQDGYLKRVSSKTFKTNDFASFGLKENDNLSFLSKATTKDKLLIFSDHGNYAIIPIYKIEEQKSKSFGVHINDFVYFNSYEKIIYVLVVNEFSQDYYISLVTQKGLGKRVSLNKFLITRQSKISNAITLKDDDRLVDVRVSKGKQNIILFTNFNNVVKFSEDALPVISTKGQGNKMIQLSEGEKVSAMSITKTTDNLILITNKNNLIKVPTSHFKFTPRAAKGKRISEELKLGYQKIVLAYNQNLHHKLILVKNELEKIDPSKIVNFKITKLNADNFFFRQTYDFKVKNNLNRISENTSEFSFDQSENNQNDFEKDELNKTQTIKKNFNEKNDKDQEQNNFSKAENSTQEKLEIKNQSNAKKTKDFQLNFFDKNEKDDQKDNDPDKLFDKLENFIDSIEINDIDSYLKSRRNKKEKEKNKG</sequence>
<feature type="region of interest" description="Disordered" evidence="9">
    <location>
        <begin position="846"/>
        <end position="877"/>
    </location>
</feature>
<dbReference type="Pfam" id="PF03989">
    <property type="entry name" value="DNA_gyraseA_C"/>
    <property type="match status" value="4"/>
</dbReference>
<evidence type="ECO:0000256" key="5">
    <source>
        <dbReference type="ARBA" id="ARBA00023125"/>
    </source>
</evidence>
<dbReference type="GO" id="GO:0009330">
    <property type="term" value="C:DNA topoisomerase type II (double strand cut, ATP-hydrolyzing) complex"/>
    <property type="evidence" value="ECO:0007669"/>
    <property type="project" value="TreeGrafter"/>
</dbReference>
<dbReference type="AlphaFoldDB" id="Q98QI8"/>
<dbReference type="InterPro" id="IPR035516">
    <property type="entry name" value="Gyrase/topoIV_suA_C"/>
</dbReference>
<dbReference type="CDD" id="cd00187">
    <property type="entry name" value="TOP4c"/>
    <property type="match status" value="1"/>
</dbReference>
<dbReference type="InterPro" id="IPR013760">
    <property type="entry name" value="Topo_IIA-like_dom_sf"/>
</dbReference>
<dbReference type="PANTHER" id="PTHR43493">
    <property type="entry name" value="DNA GYRASE/TOPOISOMERASE SUBUNIT A"/>
    <property type="match status" value="1"/>
</dbReference>
<dbReference type="NCBIfam" id="NF004044">
    <property type="entry name" value="PRK05561.1"/>
    <property type="match status" value="1"/>
</dbReference>
<dbReference type="GO" id="GO:0005524">
    <property type="term" value="F:ATP binding"/>
    <property type="evidence" value="ECO:0007669"/>
    <property type="project" value="InterPro"/>
</dbReference>
<keyword evidence="6" id="KW-0472">Membrane</keyword>
<dbReference type="Gene3D" id="2.120.10.90">
    <property type="entry name" value="DNA gyrase/topoisomerase IV, subunit A, C-terminal"/>
    <property type="match status" value="1"/>
</dbReference>
<dbReference type="GO" id="GO:0006265">
    <property type="term" value="P:DNA topological change"/>
    <property type="evidence" value="ECO:0007669"/>
    <property type="project" value="UniProtKB-UniRule"/>
</dbReference>
<dbReference type="InterPro" id="IPR013758">
    <property type="entry name" value="Topo_IIA_A/C_ab"/>
</dbReference>
<dbReference type="EC" id="5.6.2.2" evidence="2"/>
<dbReference type="InterPro" id="IPR005741">
    <property type="entry name" value="TopoIV_A_Gpos"/>
</dbReference>
<dbReference type="InterPro" id="IPR050220">
    <property type="entry name" value="Type_II_DNA_Topoisomerases"/>
</dbReference>
<dbReference type="NCBIfam" id="TIGR01061">
    <property type="entry name" value="parC_Gpos"/>
    <property type="match status" value="1"/>
</dbReference>
<dbReference type="SUPFAM" id="SSF56719">
    <property type="entry name" value="Type II DNA topoisomerase"/>
    <property type="match status" value="1"/>
</dbReference>
<accession>Q98QI8</accession>
<dbReference type="InterPro" id="IPR013757">
    <property type="entry name" value="Topo_IIA_A_a_sf"/>
</dbReference>
<keyword evidence="5 8" id="KW-0238">DNA-binding</keyword>
<keyword evidence="7 8" id="KW-0413">Isomerase</keyword>
<dbReference type="Pfam" id="PF00521">
    <property type="entry name" value="DNA_topoisoIV"/>
    <property type="match status" value="1"/>
</dbReference>
<dbReference type="Gene3D" id="3.30.1360.40">
    <property type="match status" value="1"/>
</dbReference>
<gene>
    <name evidence="11" type="ordered locus">MYPU_3730</name>
</gene>
<dbReference type="PANTHER" id="PTHR43493:SF9">
    <property type="entry name" value="DNA TOPOISOMERASE 4 SUBUNIT A"/>
    <property type="match status" value="1"/>
</dbReference>
<dbReference type="GO" id="GO:0034335">
    <property type="term" value="F:DNA negative supercoiling activity"/>
    <property type="evidence" value="ECO:0007669"/>
    <property type="project" value="UniProtKB-ARBA"/>
</dbReference>
<evidence type="ECO:0000256" key="6">
    <source>
        <dbReference type="ARBA" id="ARBA00023136"/>
    </source>
</evidence>
<evidence type="ECO:0000256" key="3">
    <source>
        <dbReference type="ARBA" id="ARBA00022475"/>
    </source>
</evidence>
<dbReference type="GO" id="GO:0005694">
    <property type="term" value="C:chromosome"/>
    <property type="evidence" value="ECO:0007669"/>
    <property type="project" value="InterPro"/>
</dbReference>
<comment type="catalytic activity">
    <reaction evidence="1 8">
        <text>ATP-dependent breakage, passage and rejoining of double-stranded DNA.</text>
        <dbReference type="EC" id="5.6.2.2"/>
    </reaction>
</comment>
<feature type="active site" description="O-(5'-phospho-DNA)-tyrosine intermediate" evidence="8">
    <location>
        <position position="130"/>
    </location>
</feature>
<dbReference type="InterPro" id="IPR002205">
    <property type="entry name" value="Topo_IIA_dom_A"/>
</dbReference>
<evidence type="ECO:0000256" key="2">
    <source>
        <dbReference type="ARBA" id="ARBA00012895"/>
    </source>
</evidence>
<dbReference type="BioCyc" id="MPUL272635:G1GT6-380-MONOMER"/>
<dbReference type="HOGENOM" id="CLU_002977_7_0_14"/>
<dbReference type="RefSeq" id="WP_010925177.1">
    <property type="nucleotide sequence ID" value="NC_002771.1"/>
</dbReference>
<dbReference type="eggNOG" id="COG0188">
    <property type="taxonomic scope" value="Bacteria"/>
</dbReference>